<dbReference type="Proteomes" id="UP000389128">
    <property type="component" value="Unassembled WGS sequence"/>
</dbReference>
<proteinExistence type="predicted"/>
<comment type="caution">
    <text evidence="1">The sequence shown here is derived from an EMBL/GenBank/DDBJ whole genome shotgun (WGS) entry which is preliminary data.</text>
</comment>
<dbReference type="AlphaFoldDB" id="A0A6C2C884"/>
<name>A0A6C2C884_9RHOO</name>
<evidence type="ECO:0000313" key="2">
    <source>
        <dbReference type="Proteomes" id="UP000389128"/>
    </source>
</evidence>
<evidence type="ECO:0000313" key="1">
    <source>
        <dbReference type="EMBL" id="TYC50270.1"/>
    </source>
</evidence>
<gene>
    <name evidence="1" type="ORF">ETQ85_25330</name>
</gene>
<organism evidence="1 2">
    <name type="scientific">Zoogloea oleivorans</name>
    <dbReference type="NCBI Taxonomy" id="1552750"/>
    <lineage>
        <taxon>Bacteria</taxon>
        <taxon>Pseudomonadati</taxon>
        <taxon>Pseudomonadota</taxon>
        <taxon>Betaproteobacteria</taxon>
        <taxon>Rhodocyclales</taxon>
        <taxon>Zoogloeaceae</taxon>
        <taxon>Zoogloea</taxon>
    </lineage>
</organism>
<keyword evidence="2" id="KW-1185">Reference proteome</keyword>
<reference evidence="1 2" key="1">
    <citation type="submission" date="2019-01" db="EMBL/GenBank/DDBJ databases">
        <title>Zoogloea oleivorans genome sequencing and assembly.</title>
        <authorList>
            <person name="Tancsics A."/>
            <person name="Farkas M."/>
            <person name="Kriszt B."/>
            <person name="Maroti G."/>
            <person name="Horvath B."/>
        </authorList>
    </citation>
    <scope>NUCLEOTIDE SEQUENCE [LARGE SCALE GENOMIC DNA]</scope>
    <source>
        <strain evidence="1 2">Buc</strain>
    </source>
</reference>
<dbReference type="Gene3D" id="3.30.420.430">
    <property type="match status" value="1"/>
</dbReference>
<dbReference type="RefSeq" id="WP_148581782.1">
    <property type="nucleotide sequence ID" value="NZ_JAVEUW010000053.1"/>
</dbReference>
<sequence>MADFVINTDITTDTPTIEVTVNPDRPLPTGRHRFRLIVVDDAGNRSAADEVEMIIADQTAPTAVLNVPRIVAFGNSFNLDGSRSFDVGGGRIVQFVWTYLGPTTVIG</sequence>
<protein>
    <submittedName>
        <fullName evidence="1">Uncharacterized protein</fullName>
    </submittedName>
</protein>
<dbReference type="EMBL" id="SDKK01000056">
    <property type="protein sequence ID" value="TYC50270.1"/>
    <property type="molecule type" value="Genomic_DNA"/>
</dbReference>
<dbReference type="OrthoDB" id="8527028at2"/>
<accession>A0A6C2C884</accession>